<reference evidence="1 2" key="1">
    <citation type="journal article" date="2021" name="BMC Genomics">
        <title>Datura genome reveals duplications of psychoactive alkaloid biosynthetic genes and high mutation rate following tissue culture.</title>
        <authorList>
            <person name="Rajewski A."/>
            <person name="Carter-House D."/>
            <person name="Stajich J."/>
            <person name="Litt A."/>
        </authorList>
    </citation>
    <scope>NUCLEOTIDE SEQUENCE [LARGE SCALE GENOMIC DNA]</scope>
    <source>
        <strain evidence="1">AR-01</strain>
    </source>
</reference>
<dbReference type="Proteomes" id="UP000823775">
    <property type="component" value="Unassembled WGS sequence"/>
</dbReference>
<dbReference type="EMBL" id="JACEIK010001777">
    <property type="protein sequence ID" value="MCD7472109.1"/>
    <property type="molecule type" value="Genomic_DNA"/>
</dbReference>
<organism evidence="1 2">
    <name type="scientific">Datura stramonium</name>
    <name type="common">Jimsonweed</name>
    <name type="synonym">Common thornapple</name>
    <dbReference type="NCBI Taxonomy" id="4076"/>
    <lineage>
        <taxon>Eukaryota</taxon>
        <taxon>Viridiplantae</taxon>
        <taxon>Streptophyta</taxon>
        <taxon>Embryophyta</taxon>
        <taxon>Tracheophyta</taxon>
        <taxon>Spermatophyta</taxon>
        <taxon>Magnoliopsida</taxon>
        <taxon>eudicotyledons</taxon>
        <taxon>Gunneridae</taxon>
        <taxon>Pentapetalae</taxon>
        <taxon>asterids</taxon>
        <taxon>lamiids</taxon>
        <taxon>Solanales</taxon>
        <taxon>Solanaceae</taxon>
        <taxon>Solanoideae</taxon>
        <taxon>Datureae</taxon>
        <taxon>Datura</taxon>
    </lineage>
</organism>
<keyword evidence="2" id="KW-1185">Reference proteome</keyword>
<name>A0ABS8TKN8_DATST</name>
<protein>
    <submittedName>
        <fullName evidence="1">Uncharacterized protein</fullName>
    </submittedName>
</protein>
<gene>
    <name evidence="1" type="ORF">HAX54_013048</name>
</gene>
<evidence type="ECO:0000313" key="1">
    <source>
        <dbReference type="EMBL" id="MCD7472109.1"/>
    </source>
</evidence>
<feature type="non-terminal residue" evidence="1">
    <location>
        <position position="1"/>
    </location>
</feature>
<sequence>LAPTIEEIRDVVDTVEMETKRQTRPDHNILVLHKSTTKEMLNMLVLIKGDWLQGSNIPFLEFNRRFGLSSGF</sequence>
<accession>A0ABS8TKN8</accession>
<evidence type="ECO:0000313" key="2">
    <source>
        <dbReference type="Proteomes" id="UP000823775"/>
    </source>
</evidence>
<proteinExistence type="predicted"/>
<comment type="caution">
    <text evidence="1">The sequence shown here is derived from an EMBL/GenBank/DDBJ whole genome shotgun (WGS) entry which is preliminary data.</text>
</comment>